<reference evidence="1 2" key="1">
    <citation type="submission" date="2016-01" db="EMBL/GenBank/DDBJ databases">
        <title>Draft Genome Sequences of Seven Thermophilic Sporeformers Isolated from Foods.</title>
        <authorList>
            <person name="Berendsen E.M."/>
            <person name="Wells-Bennik M.H."/>
            <person name="Krawcyk A.O."/>
            <person name="De Jong A."/>
            <person name="Holsappel S."/>
            <person name="Eijlander R.T."/>
            <person name="Kuipers O.P."/>
        </authorList>
    </citation>
    <scope>NUCLEOTIDE SEQUENCE [LARGE SCALE GENOMIC DNA]</scope>
    <source>
        <strain evidence="1 2">B4135</strain>
    </source>
</reference>
<proteinExistence type="predicted"/>
<dbReference type="STRING" id="301148.B4135_1599"/>
<gene>
    <name evidence="1" type="ORF">B4135_1599</name>
</gene>
<dbReference type="EMBL" id="LQYT01000016">
    <property type="protein sequence ID" value="KYD21973.1"/>
    <property type="molecule type" value="Genomic_DNA"/>
</dbReference>
<organism evidence="1 2">
    <name type="scientific">Caldibacillus debilis</name>
    <dbReference type="NCBI Taxonomy" id="301148"/>
    <lineage>
        <taxon>Bacteria</taxon>
        <taxon>Bacillati</taxon>
        <taxon>Bacillota</taxon>
        <taxon>Bacilli</taxon>
        <taxon>Bacillales</taxon>
        <taxon>Bacillaceae</taxon>
        <taxon>Caldibacillus</taxon>
    </lineage>
</organism>
<comment type="caution">
    <text evidence="1">The sequence shown here is derived from an EMBL/GenBank/DDBJ whole genome shotgun (WGS) entry which is preliminary data.</text>
</comment>
<evidence type="ECO:0000313" key="2">
    <source>
        <dbReference type="Proteomes" id="UP000075683"/>
    </source>
</evidence>
<sequence length="59" mass="6487">MDHGGSACTGDCAAPLARLSGRIVPCLNNFEQERPRSFLPGRNVRHLSFLRGRMARHPG</sequence>
<dbReference type="Proteomes" id="UP000075683">
    <property type="component" value="Unassembled WGS sequence"/>
</dbReference>
<accession>A0A150MBQ4</accession>
<name>A0A150MBQ4_9BACI</name>
<dbReference type="AlphaFoldDB" id="A0A150MBQ4"/>
<protein>
    <submittedName>
        <fullName evidence="1">Uncharacterized protein</fullName>
    </submittedName>
</protein>
<evidence type="ECO:0000313" key="1">
    <source>
        <dbReference type="EMBL" id="KYD21973.1"/>
    </source>
</evidence>